<dbReference type="EMBL" id="BKCJ011288559">
    <property type="protein sequence ID" value="GFD15736.1"/>
    <property type="molecule type" value="Genomic_DNA"/>
</dbReference>
<name>A0A699U326_TANCI</name>
<feature type="non-terminal residue" evidence="1">
    <location>
        <position position="143"/>
    </location>
</feature>
<gene>
    <name evidence="1" type="ORF">Tci_887705</name>
</gene>
<comment type="caution">
    <text evidence="1">The sequence shown here is derived from an EMBL/GenBank/DDBJ whole genome shotgun (WGS) entry which is preliminary data.</text>
</comment>
<organism evidence="1">
    <name type="scientific">Tanacetum cinerariifolium</name>
    <name type="common">Dalmatian daisy</name>
    <name type="synonym">Chrysanthemum cinerariifolium</name>
    <dbReference type="NCBI Taxonomy" id="118510"/>
    <lineage>
        <taxon>Eukaryota</taxon>
        <taxon>Viridiplantae</taxon>
        <taxon>Streptophyta</taxon>
        <taxon>Embryophyta</taxon>
        <taxon>Tracheophyta</taxon>
        <taxon>Spermatophyta</taxon>
        <taxon>Magnoliopsida</taxon>
        <taxon>eudicotyledons</taxon>
        <taxon>Gunneridae</taxon>
        <taxon>Pentapetalae</taxon>
        <taxon>asterids</taxon>
        <taxon>campanulids</taxon>
        <taxon>Asterales</taxon>
        <taxon>Asteraceae</taxon>
        <taxon>Asteroideae</taxon>
        <taxon>Anthemideae</taxon>
        <taxon>Anthemidinae</taxon>
        <taxon>Tanacetum</taxon>
    </lineage>
</organism>
<reference evidence="1" key="1">
    <citation type="journal article" date="2019" name="Sci. Rep.">
        <title>Draft genome of Tanacetum cinerariifolium, the natural source of mosquito coil.</title>
        <authorList>
            <person name="Yamashiro T."/>
            <person name="Shiraishi A."/>
            <person name="Satake H."/>
            <person name="Nakayama K."/>
        </authorList>
    </citation>
    <scope>NUCLEOTIDE SEQUENCE</scope>
</reference>
<proteinExistence type="predicted"/>
<sequence>LTRSLTRLAPETLPEDGAPLPEVRSEVPAAPADRPLLEQLGFLQKALSTFGCGPYPLNQFSSPSFLRHSFRVCPHSGVQLHDRAGAVGAGGGLVCRYCGLALDVSVRVGPTHRQVPILYYRASQAMGGADAANSCAGLAVAAA</sequence>
<evidence type="ECO:0000313" key="1">
    <source>
        <dbReference type="EMBL" id="GFD15736.1"/>
    </source>
</evidence>
<accession>A0A699U326</accession>
<protein>
    <submittedName>
        <fullName evidence="1">Uncharacterized protein</fullName>
    </submittedName>
</protein>
<dbReference type="AlphaFoldDB" id="A0A699U326"/>
<feature type="non-terminal residue" evidence="1">
    <location>
        <position position="1"/>
    </location>
</feature>